<proteinExistence type="predicted"/>
<comment type="caution">
    <text evidence="1">The sequence shown here is derived from an EMBL/GenBank/DDBJ whole genome shotgun (WGS) entry which is preliminary data.</text>
</comment>
<keyword evidence="2" id="KW-1185">Reference proteome</keyword>
<dbReference type="Proteomes" id="UP000729402">
    <property type="component" value="Unassembled WGS sequence"/>
</dbReference>
<sequence length="94" mass="10409">MVGARGANLLAVIRVHREALIFARHMEEANVACGVMKDLTMELVKLPVSVLQEAKKACVFITIHSQMTVVSMGLEHWVLSLSPAMPLLREITQK</sequence>
<reference evidence="1" key="1">
    <citation type="journal article" date="2021" name="bioRxiv">
        <title>Whole Genome Assembly and Annotation of Northern Wild Rice, Zizania palustris L., Supports a Whole Genome Duplication in the Zizania Genus.</title>
        <authorList>
            <person name="Haas M."/>
            <person name="Kono T."/>
            <person name="Macchietto M."/>
            <person name="Millas R."/>
            <person name="McGilp L."/>
            <person name="Shao M."/>
            <person name="Duquette J."/>
            <person name="Hirsch C.N."/>
            <person name="Kimball J."/>
        </authorList>
    </citation>
    <scope>NUCLEOTIDE SEQUENCE</scope>
    <source>
        <tissue evidence="1">Fresh leaf tissue</tissue>
    </source>
</reference>
<dbReference type="AlphaFoldDB" id="A0A8J5TB50"/>
<name>A0A8J5TB50_ZIZPA</name>
<evidence type="ECO:0000313" key="2">
    <source>
        <dbReference type="Proteomes" id="UP000729402"/>
    </source>
</evidence>
<organism evidence="1 2">
    <name type="scientific">Zizania palustris</name>
    <name type="common">Northern wild rice</name>
    <dbReference type="NCBI Taxonomy" id="103762"/>
    <lineage>
        <taxon>Eukaryota</taxon>
        <taxon>Viridiplantae</taxon>
        <taxon>Streptophyta</taxon>
        <taxon>Embryophyta</taxon>
        <taxon>Tracheophyta</taxon>
        <taxon>Spermatophyta</taxon>
        <taxon>Magnoliopsida</taxon>
        <taxon>Liliopsida</taxon>
        <taxon>Poales</taxon>
        <taxon>Poaceae</taxon>
        <taxon>BOP clade</taxon>
        <taxon>Oryzoideae</taxon>
        <taxon>Oryzeae</taxon>
        <taxon>Zizaniinae</taxon>
        <taxon>Zizania</taxon>
    </lineage>
</organism>
<evidence type="ECO:0000313" key="1">
    <source>
        <dbReference type="EMBL" id="KAG8070416.1"/>
    </source>
</evidence>
<dbReference type="EMBL" id="JAAALK010000283">
    <property type="protein sequence ID" value="KAG8070416.1"/>
    <property type="molecule type" value="Genomic_DNA"/>
</dbReference>
<reference evidence="1" key="2">
    <citation type="submission" date="2021-02" db="EMBL/GenBank/DDBJ databases">
        <authorList>
            <person name="Kimball J.A."/>
            <person name="Haas M.W."/>
            <person name="Macchietto M."/>
            <person name="Kono T."/>
            <person name="Duquette J."/>
            <person name="Shao M."/>
        </authorList>
    </citation>
    <scope>NUCLEOTIDE SEQUENCE</scope>
    <source>
        <tissue evidence="1">Fresh leaf tissue</tissue>
    </source>
</reference>
<protein>
    <submittedName>
        <fullName evidence="1">Uncharacterized protein</fullName>
    </submittedName>
</protein>
<accession>A0A8J5TB50</accession>
<dbReference type="OrthoDB" id="2006528at2759"/>
<gene>
    <name evidence="1" type="ORF">GUJ93_ZPchr0006g45883</name>
</gene>